<organism evidence="2 3">
    <name type="scientific">Psychrobacillus faecigallinarum</name>
    <dbReference type="NCBI Taxonomy" id="2762235"/>
    <lineage>
        <taxon>Bacteria</taxon>
        <taxon>Bacillati</taxon>
        <taxon>Bacillota</taxon>
        <taxon>Bacilli</taxon>
        <taxon>Bacillales</taxon>
        <taxon>Bacillaceae</taxon>
        <taxon>Psychrobacillus</taxon>
    </lineage>
</organism>
<dbReference type="RefSeq" id="WP_144541676.1">
    <property type="nucleotide sequence ID" value="NZ_JACSQO010000016.1"/>
</dbReference>
<proteinExistence type="predicted"/>
<comment type="caution">
    <text evidence="2">The sequence shown here is derived from an EMBL/GenBank/DDBJ whole genome shotgun (WGS) entry which is preliminary data.</text>
</comment>
<dbReference type="EMBL" id="JACSQO010000016">
    <property type="protein sequence ID" value="MBD7946305.1"/>
    <property type="molecule type" value="Genomic_DNA"/>
</dbReference>
<dbReference type="InterPro" id="IPR021560">
    <property type="entry name" value="DUF3021"/>
</dbReference>
<keyword evidence="3" id="KW-1185">Reference proteome</keyword>
<name>A0ABR8RES0_9BACI</name>
<feature type="transmembrane region" description="Helical" evidence="1">
    <location>
        <begin position="41"/>
        <end position="61"/>
    </location>
</feature>
<feature type="transmembrane region" description="Helical" evidence="1">
    <location>
        <begin position="99"/>
        <end position="122"/>
    </location>
</feature>
<keyword evidence="1" id="KW-1133">Transmembrane helix</keyword>
<keyword evidence="1" id="KW-0472">Membrane</keyword>
<protein>
    <submittedName>
        <fullName evidence="2">DUF3021 domain-containing protein</fullName>
    </submittedName>
</protein>
<gene>
    <name evidence="2" type="ORF">H9650_19575</name>
</gene>
<feature type="transmembrane region" description="Helical" evidence="1">
    <location>
        <begin position="73"/>
        <end position="93"/>
    </location>
</feature>
<accession>A0ABR8RES0</accession>
<sequence>MKTFLFRSMIGIFFGAFIAVLLTNGVVLFSDRETLNGPLFLKNSLGSIFCGWLFTVTPLYFENMRFTMMQATVLHFLTVFVAYFIFAFFIGWIPFTLLSFGTALAIFVVVYTLHWLAFYYYFRIQAKKLNKELNSI</sequence>
<evidence type="ECO:0000313" key="2">
    <source>
        <dbReference type="EMBL" id="MBD7946305.1"/>
    </source>
</evidence>
<keyword evidence="1" id="KW-0812">Transmembrane</keyword>
<evidence type="ECO:0000256" key="1">
    <source>
        <dbReference type="SAM" id="Phobius"/>
    </source>
</evidence>
<evidence type="ECO:0000313" key="3">
    <source>
        <dbReference type="Proteomes" id="UP000640786"/>
    </source>
</evidence>
<reference evidence="2 3" key="1">
    <citation type="submission" date="2020-08" db="EMBL/GenBank/DDBJ databases">
        <title>A Genomic Blueprint of the Chicken Gut Microbiome.</title>
        <authorList>
            <person name="Gilroy R."/>
            <person name="Ravi A."/>
            <person name="Getino M."/>
            <person name="Pursley I."/>
            <person name="Horton D.L."/>
            <person name="Alikhan N.-F."/>
            <person name="Baker D."/>
            <person name="Gharbi K."/>
            <person name="Hall N."/>
            <person name="Watson M."/>
            <person name="Adriaenssens E.M."/>
            <person name="Foster-Nyarko E."/>
            <person name="Jarju S."/>
            <person name="Secka A."/>
            <person name="Antonio M."/>
            <person name="Oren A."/>
            <person name="Chaudhuri R."/>
            <person name="La Ragione R.M."/>
            <person name="Hildebrand F."/>
            <person name="Pallen M.J."/>
        </authorList>
    </citation>
    <scope>NUCLEOTIDE SEQUENCE [LARGE SCALE GENOMIC DNA]</scope>
    <source>
        <strain evidence="2 3">Sa2BUA9</strain>
    </source>
</reference>
<dbReference type="Pfam" id="PF11457">
    <property type="entry name" value="DUF3021"/>
    <property type="match status" value="1"/>
</dbReference>
<dbReference type="Proteomes" id="UP000640786">
    <property type="component" value="Unassembled WGS sequence"/>
</dbReference>